<evidence type="ECO:0000313" key="3">
    <source>
        <dbReference type="Proteomes" id="UP000070133"/>
    </source>
</evidence>
<name>A0A139HIX6_9PEZI</name>
<sequence length="127" mass="14429">MPIQPTTYNRSASTWDQNTLLVLVHDRTMMDSEQMAGAQEGGQTSAEFAKATRDRSVVALDSRMSSNKSMFALSEFVCKLVIAMVCKALKSQSSPDEKASRKEESFKERWSAAERQSHWPIFEEFER</sequence>
<evidence type="ECO:0000256" key="1">
    <source>
        <dbReference type="SAM" id="MobiDB-lite"/>
    </source>
</evidence>
<accession>A0A139HIX6</accession>
<organism evidence="2 3">
    <name type="scientific">Pseudocercospora eumusae</name>
    <dbReference type="NCBI Taxonomy" id="321146"/>
    <lineage>
        <taxon>Eukaryota</taxon>
        <taxon>Fungi</taxon>
        <taxon>Dikarya</taxon>
        <taxon>Ascomycota</taxon>
        <taxon>Pezizomycotina</taxon>
        <taxon>Dothideomycetes</taxon>
        <taxon>Dothideomycetidae</taxon>
        <taxon>Mycosphaerellales</taxon>
        <taxon>Mycosphaerellaceae</taxon>
        <taxon>Pseudocercospora</taxon>
    </lineage>
</organism>
<comment type="caution">
    <text evidence="2">The sequence shown here is derived from an EMBL/GenBank/DDBJ whole genome shotgun (WGS) entry which is preliminary data.</text>
</comment>
<dbReference type="EMBL" id="LFZN01000043">
    <property type="protein sequence ID" value="KXT02353.1"/>
    <property type="molecule type" value="Genomic_DNA"/>
</dbReference>
<keyword evidence="3" id="KW-1185">Reference proteome</keyword>
<evidence type="ECO:0000313" key="2">
    <source>
        <dbReference type="EMBL" id="KXT02353.1"/>
    </source>
</evidence>
<gene>
    <name evidence="2" type="ORF">AC578_257</name>
</gene>
<feature type="region of interest" description="Disordered" evidence="1">
    <location>
        <begin position="90"/>
        <end position="114"/>
    </location>
</feature>
<dbReference type="AlphaFoldDB" id="A0A139HIX6"/>
<reference evidence="2 3" key="1">
    <citation type="submission" date="2015-07" db="EMBL/GenBank/DDBJ databases">
        <title>Comparative genomics of the Sigatoka disease complex on banana suggests a link between parallel evolutionary changes in Pseudocercospora fijiensis and Pseudocercospora eumusae and increased virulence on the banana host.</title>
        <authorList>
            <person name="Chang T.-C."/>
            <person name="Salvucci A."/>
            <person name="Crous P.W."/>
            <person name="Stergiopoulos I."/>
        </authorList>
    </citation>
    <scope>NUCLEOTIDE SEQUENCE [LARGE SCALE GENOMIC DNA]</scope>
    <source>
        <strain evidence="2 3">CBS 114824</strain>
    </source>
</reference>
<proteinExistence type="predicted"/>
<dbReference type="Proteomes" id="UP000070133">
    <property type="component" value="Unassembled WGS sequence"/>
</dbReference>
<feature type="compositionally biased region" description="Basic and acidic residues" evidence="1">
    <location>
        <begin position="95"/>
        <end position="114"/>
    </location>
</feature>
<protein>
    <submittedName>
        <fullName evidence="2">Uncharacterized protein</fullName>
    </submittedName>
</protein>